<keyword evidence="1" id="KW-0175">Coiled coil</keyword>
<feature type="non-terminal residue" evidence="3">
    <location>
        <position position="233"/>
    </location>
</feature>
<gene>
    <name evidence="3" type="ORF">LCGC14_2352100</name>
</gene>
<evidence type="ECO:0000313" key="3">
    <source>
        <dbReference type="EMBL" id="KKL45785.1"/>
    </source>
</evidence>
<evidence type="ECO:0000256" key="2">
    <source>
        <dbReference type="SAM" id="MobiDB-lite"/>
    </source>
</evidence>
<organism evidence="3">
    <name type="scientific">marine sediment metagenome</name>
    <dbReference type="NCBI Taxonomy" id="412755"/>
    <lineage>
        <taxon>unclassified sequences</taxon>
        <taxon>metagenomes</taxon>
        <taxon>ecological metagenomes</taxon>
    </lineage>
</organism>
<feature type="region of interest" description="Disordered" evidence="2">
    <location>
        <begin position="213"/>
        <end position="233"/>
    </location>
</feature>
<dbReference type="EMBL" id="LAZR01034264">
    <property type="protein sequence ID" value="KKL45785.1"/>
    <property type="molecule type" value="Genomic_DNA"/>
</dbReference>
<feature type="compositionally biased region" description="Basic and acidic residues" evidence="2">
    <location>
        <begin position="223"/>
        <end position="233"/>
    </location>
</feature>
<reference evidence="3" key="1">
    <citation type="journal article" date="2015" name="Nature">
        <title>Complex archaea that bridge the gap between prokaryotes and eukaryotes.</title>
        <authorList>
            <person name="Spang A."/>
            <person name="Saw J.H."/>
            <person name="Jorgensen S.L."/>
            <person name="Zaremba-Niedzwiedzka K."/>
            <person name="Martijn J."/>
            <person name="Lind A.E."/>
            <person name="van Eijk R."/>
            <person name="Schleper C."/>
            <person name="Guy L."/>
            <person name="Ettema T.J."/>
        </authorList>
    </citation>
    <scope>NUCLEOTIDE SEQUENCE</scope>
</reference>
<evidence type="ECO:0000256" key="1">
    <source>
        <dbReference type="SAM" id="Coils"/>
    </source>
</evidence>
<accession>A0A0F9ELM3</accession>
<feature type="coiled-coil region" evidence="1">
    <location>
        <begin position="112"/>
        <end position="146"/>
    </location>
</feature>
<name>A0A0F9ELM3_9ZZZZ</name>
<sequence>MSEAKTALDLAKEWKAERDYVKTLDRGAVLNAIHADSPEQIERLTRRVKDADAAWQSAESRIAHICQLLGVDFTCEEPETCEQVIKRMTRENAELHERHRKDQSVLQCVSVTNASIKQSREQEEKIEQLEARVKSLADEAEEAETHAAYHDMRREINELKGRLGTIHRSAEAQGITLGNVPDYGVCESFARKRQVEDERDQERRWRLRAEKRLRHASGEFDPQEARERCADAC</sequence>
<comment type="caution">
    <text evidence="3">The sequence shown here is derived from an EMBL/GenBank/DDBJ whole genome shotgun (WGS) entry which is preliminary data.</text>
</comment>
<protein>
    <submittedName>
        <fullName evidence="3">Uncharacterized protein</fullName>
    </submittedName>
</protein>
<proteinExistence type="predicted"/>
<dbReference type="AlphaFoldDB" id="A0A0F9ELM3"/>